<name>G9X2E7_9FIRM</name>
<keyword evidence="8 13" id="KW-0548">Nucleotidyltransferase</keyword>
<feature type="binding site" evidence="14">
    <location>
        <position position="152"/>
    </location>
    <ligand>
        <name>ATP</name>
        <dbReference type="ChEBI" id="CHEBI:30616"/>
    </ligand>
</feature>
<evidence type="ECO:0000256" key="3">
    <source>
        <dbReference type="ARBA" id="ARBA00012584"/>
    </source>
</evidence>
<dbReference type="Pfam" id="PF03481">
    <property type="entry name" value="Sua5_C"/>
    <property type="match status" value="1"/>
</dbReference>
<organism evidence="16 17">
    <name type="scientific">Peptoanaerobacter stomatis</name>
    <dbReference type="NCBI Taxonomy" id="796937"/>
    <lineage>
        <taxon>Bacteria</taxon>
        <taxon>Bacillati</taxon>
        <taxon>Bacillota</taxon>
        <taxon>Clostridia</taxon>
        <taxon>Peptostreptococcales</taxon>
        <taxon>Filifactoraceae</taxon>
        <taxon>Peptoanaerobacter</taxon>
    </lineage>
</organism>
<evidence type="ECO:0000256" key="8">
    <source>
        <dbReference type="ARBA" id="ARBA00022695"/>
    </source>
</evidence>
<keyword evidence="7 13" id="KW-0819">tRNA processing</keyword>
<evidence type="ECO:0000313" key="16">
    <source>
        <dbReference type="EMBL" id="EHL11017.1"/>
    </source>
</evidence>
<dbReference type="GO" id="GO:0003725">
    <property type="term" value="F:double-stranded RNA binding"/>
    <property type="evidence" value="ECO:0007669"/>
    <property type="project" value="UniProtKB-UniRule"/>
</dbReference>
<evidence type="ECO:0000256" key="5">
    <source>
        <dbReference type="ARBA" id="ARBA00022490"/>
    </source>
</evidence>
<evidence type="ECO:0000256" key="4">
    <source>
        <dbReference type="ARBA" id="ARBA00015492"/>
    </source>
</evidence>
<dbReference type="Pfam" id="PF01300">
    <property type="entry name" value="Sua5_yciO_yrdC"/>
    <property type="match status" value="1"/>
</dbReference>
<dbReference type="Gene3D" id="3.90.870.10">
    <property type="entry name" value="DHBP synthase"/>
    <property type="match status" value="1"/>
</dbReference>
<dbReference type="GO" id="GO:0006450">
    <property type="term" value="P:regulation of translational fidelity"/>
    <property type="evidence" value="ECO:0007669"/>
    <property type="project" value="TreeGrafter"/>
</dbReference>
<dbReference type="PATRIC" id="fig|796937.3.peg.1788"/>
<comment type="subcellular location">
    <subcellularLocation>
        <location evidence="1 13">Cytoplasm</location>
    </subcellularLocation>
</comment>
<comment type="similarity">
    <text evidence="2 13">Belongs to the SUA5 family.</text>
</comment>
<evidence type="ECO:0000256" key="1">
    <source>
        <dbReference type="ARBA" id="ARBA00004496"/>
    </source>
</evidence>
<dbReference type="GO" id="GO:0005737">
    <property type="term" value="C:cytoplasm"/>
    <property type="evidence" value="ECO:0007669"/>
    <property type="project" value="UniProtKB-SubCell"/>
</dbReference>
<dbReference type="AlphaFoldDB" id="G9X2E7"/>
<evidence type="ECO:0000256" key="14">
    <source>
        <dbReference type="PIRSR" id="PIRSR004930-1"/>
    </source>
</evidence>
<keyword evidence="5 13" id="KW-0963">Cytoplasm</keyword>
<proteinExistence type="inferred from homology"/>
<evidence type="ECO:0000256" key="7">
    <source>
        <dbReference type="ARBA" id="ARBA00022694"/>
    </source>
</evidence>
<dbReference type="GO" id="GO:0005524">
    <property type="term" value="F:ATP binding"/>
    <property type="evidence" value="ECO:0007669"/>
    <property type="project" value="UniProtKB-UniRule"/>
</dbReference>
<dbReference type="GO" id="GO:0061710">
    <property type="term" value="F:L-threonylcarbamoyladenylate synthase"/>
    <property type="evidence" value="ECO:0007669"/>
    <property type="project" value="UniProtKB-EC"/>
</dbReference>
<dbReference type="HOGENOM" id="CLU_031397_0_0_9"/>
<dbReference type="GO" id="GO:0008033">
    <property type="term" value="P:tRNA processing"/>
    <property type="evidence" value="ECO:0007669"/>
    <property type="project" value="UniProtKB-KW"/>
</dbReference>
<dbReference type="NCBIfam" id="TIGR00057">
    <property type="entry name" value="L-threonylcarbamoyladenylate synthase"/>
    <property type="match status" value="1"/>
</dbReference>
<evidence type="ECO:0000256" key="12">
    <source>
        <dbReference type="ARBA" id="ARBA00048366"/>
    </source>
</evidence>
<comment type="catalytic activity">
    <reaction evidence="12 13">
        <text>L-threonine + hydrogencarbonate + ATP = L-threonylcarbamoyladenylate + diphosphate + H2O</text>
        <dbReference type="Rhea" id="RHEA:36407"/>
        <dbReference type="ChEBI" id="CHEBI:15377"/>
        <dbReference type="ChEBI" id="CHEBI:17544"/>
        <dbReference type="ChEBI" id="CHEBI:30616"/>
        <dbReference type="ChEBI" id="CHEBI:33019"/>
        <dbReference type="ChEBI" id="CHEBI:57926"/>
        <dbReference type="ChEBI" id="CHEBI:73682"/>
        <dbReference type="EC" id="2.7.7.87"/>
    </reaction>
</comment>
<dbReference type="InterPro" id="IPR005145">
    <property type="entry name" value="Sua5_C"/>
</dbReference>
<dbReference type="PROSITE" id="PS51163">
    <property type="entry name" value="YRDC"/>
    <property type="match status" value="1"/>
</dbReference>
<feature type="binding site" evidence="14">
    <location>
        <position position="144"/>
    </location>
    <ligand>
        <name>ATP</name>
        <dbReference type="ChEBI" id="CHEBI:30616"/>
    </ligand>
</feature>
<accession>G9X2E7</accession>
<dbReference type="InterPro" id="IPR006070">
    <property type="entry name" value="Sua5-like_dom"/>
</dbReference>
<evidence type="ECO:0000256" key="2">
    <source>
        <dbReference type="ARBA" id="ARBA00007663"/>
    </source>
</evidence>
<comment type="function">
    <text evidence="13">Required for the formation of a threonylcarbamoyl group on adenosine at position 37 (t(6)A37) in tRNAs that read codons beginning with adenine.</text>
</comment>
<dbReference type="EMBL" id="AFZE01000056">
    <property type="protein sequence ID" value="EHL11017.1"/>
    <property type="molecule type" value="Genomic_DNA"/>
</dbReference>
<dbReference type="GO" id="GO:0000049">
    <property type="term" value="F:tRNA binding"/>
    <property type="evidence" value="ECO:0007669"/>
    <property type="project" value="TreeGrafter"/>
</dbReference>
<keyword evidence="9 13" id="KW-0547">Nucleotide-binding</keyword>
<dbReference type="EC" id="2.7.7.87" evidence="3 13"/>
<dbReference type="PANTHER" id="PTHR17490">
    <property type="entry name" value="SUA5"/>
    <property type="match status" value="1"/>
</dbReference>
<feature type="binding site" evidence="14">
    <location>
        <position position="68"/>
    </location>
    <ligand>
        <name>L-threonine</name>
        <dbReference type="ChEBI" id="CHEBI:57926"/>
    </ligand>
</feature>
<keyword evidence="6 13" id="KW-0808">Transferase</keyword>
<evidence type="ECO:0000256" key="11">
    <source>
        <dbReference type="ARBA" id="ARBA00029774"/>
    </source>
</evidence>
<feature type="binding site" evidence="14">
    <location>
        <position position="196"/>
    </location>
    <ligand>
        <name>ATP</name>
        <dbReference type="ChEBI" id="CHEBI:30616"/>
    </ligand>
</feature>
<reference evidence="16 17" key="1">
    <citation type="submission" date="2011-08" db="EMBL/GenBank/DDBJ databases">
        <title>The Genome Sequence of Eubacteriaceae bacterium ACC19a.</title>
        <authorList>
            <consortium name="The Broad Institute Genome Sequencing Platform"/>
            <person name="Earl A."/>
            <person name="Ward D."/>
            <person name="Feldgarden M."/>
            <person name="Gevers D."/>
            <person name="Sizova M."/>
            <person name="Hazen A."/>
            <person name="Epstein S."/>
            <person name="Young S.K."/>
            <person name="Zeng Q."/>
            <person name="Gargeya S."/>
            <person name="Fitzgerald M."/>
            <person name="Haas B."/>
            <person name="Abouelleil A."/>
            <person name="Alvarado L."/>
            <person name="Arachchi H.M."/>
            <person name="Berlin A."/>
            <person name="Brown A."/>
            <person name="Chapman S.B."/>
            <person name="Chen Z."/>
            <person name="Dunbar C."/>
            <person name="Freedman E."/>
            <person name="Gearin G."/>
            <person name="Gellesch M."/>
            <person name="Goldberg J."/>
            <person name="Griggs A."/>
            <person name="Gujja S."/>
            <person name="Heiman D."/>
            <person name="Howarth C."/>
            <person name="Larson L."/>
            <person name="Lui A."/>
            <person name="MacDonald P.J.P."/>
            <person name="Montmayeur A."/>
            <person name="Murphy C."/>
            <person name="Neiman D."/>
            <person name="Pearson M."/>
            <person name="Priest M."/>
            <person name="Roberts A."/>
            <person name="Saif S."/>
            <person name="Shea T."/>
            <person name="Shenoy N."/>
            <person name="Sisk P."/>
            <person name="Stolte C."/>
            <person name="Sykes S."/>
            <person name="Wortman J."/>
            <person name="Nusbaum C."/>
            <person name="Birren B."/>
        </authorList>
    </citation>
    <scope>NUCLEOTIDE SEQUENCE [LARGE SCALE GENOMIC DNA]</scope>
    <source>
        <strain evidence="16 17">ACC19a</strain>
    </source>
</reference>
<dbReference type="PANTHER" id="PTHR17490:SF16">
    <property type="entry name" value="THREONYLCARBAMOYL-AMP SYNTHASE"/>
    <property type="match status" value="1"/>
</dbReference>
<feature type="domain" description="YrdC-like" evidence="15">
    <location>
        <begin position="14"/>
        <end position="200"/>
    </location>
</feature>
<dbReference type="RefSeq" id="WP_009524790.1">
    <property type="nucleotide sequence ID" value="NZ_JBQMYZ010000018.1"/>
</dbReference>
<evidence type="ECO:0000256" key="10">
    <source>
        <dbReference type="ARBA" id="ARBA00022840"/>
    </source>
</evidence>
<dbReference type="InterPro" id="IPR050156">
    <property type="entry name" value="TC-AMP_synthase_SUA5"/>
</dbReference>
<evidence type="ECO:0000313" key="17">
    <source>
        <dbReference type="Proteomes" id="UP000006437"/>
    </source>
</evidence>
<dbReference type="InterPro" id="IPR017945">
    <property type="entry name" value="DHBP_synth_RibB-like_a/b_dom"/>
</dbReference>
<feature type="binding site" evidence="14">
    <location>
        <position position="36"/>
    </location>
    <ligand>
        <name>L-threonine</name>
        <dbReference type="ChEBI" id="CHEBI:57926"/>
    </ligand>
</feature>
<dbReference type="Proteomes" id="UP000006437">
    <property type="component" value="Unassembled WGS sequence"/>
</dbReference>
<dbReference type="SUPFAM" id="SSF55821">
    <property type="entry name" value="YrdC/RibB"/>
    <property type="match status" value="1"/>
</dbReference>
<feature type="binding site" evidence="14">
    <location>
        <position position="236"/>
    </location>
    <ligand>
        <name>ATP</name>
        <dbReference type="ChEBI" id="CHEBI:30616"/>
    </ligand>
</feature>
<dbReference type="InterPro" id="IPR010923">
    <property type="entry name" value="T(6)A37_SUA5"/>
</dbReference>
<dbReference type="BioCyc" id="EBAC796937-HMP:GMGH-556-MONOMER"/>
<keyword evidence="10 13" id="KW-0067">ATP-binding</keyword>
<feature type="binding site" evidence="14">
    <location>
        <position position="59"/>
    </location>
    <ligand>
        <name>ATP</name>
        <dbReference type="ChEBI" id="CHEBI:30616"/>
    </ligand>
</feature>
<dbReference type="PIRSF" id="PIRSF004930">
    <property type="entry name" value="Tln_factor_SUA5"/>
    <property type="match status" value="1"/>
</dbReference>
<feature type="binding site" evidence="14">
    <location>
        <position position="63"/>
    </location>
    <ligand>
        <name>ATP</name>
        <dbReference type="ChEBI" id="CHEBI:30616"/>
    </ligand>
</feature>
<evidence type="ECO:0000256" key="6">
    <source>
        <dbReference type="ARBA" id="ARBA00022679"/>
    </source>
</evidence>
<dbReference type="InterPro" id="IPR038385">
    <property type="entry name" value="Sua5/YwlC_C"/>
</dbReference>
<dbReference type="Gene3D" id="3.40.50.11030">
    <property type="entry name" value="Threonylcarbamoyl-AMP synthase, C-terminal domain"/>
    <property type="match status" value="1"/>
</dbReference>
<dbReference type="FunFam" id="3.90.870.10:FF:000009">
    <property type="entry name" value="Threonylcarbamoyl-AMP synthase, putative"/>
    <property type="match status" value="1"/>
</dbReference>
<evidence type="ECO:0000256" key="13">
    <source>
        <dbReference type="PIRNR" id="PIRNR004930"/>
    </source>
</evidence>
<feature type="binding site" evidence="14">
    <location>
        <position position="182"/>
    </location>
    <ligand>
        <name>L-threonine</name>
        <dbReference type="ChEBI" id="CHEBI:57926"/>
    </ligand>
</feature>
<protein>
    <recommendedName>
        <fullName evidence="4 13">Threonylcarbamoyl-AMP synthase</fullName>
        <shortName evidence="13">TC-AMP synthase</shortName>
        <ecNumber evidence="3 13">2.7.7.87</ecNumber>
    </recommendedName>
    <alternativeName>
        <fullName evidence="11 13">L-threonylcarbamoyladenylate synthase</fullName>
    </alternativeName>
</protein>
<sequence length="339" mass="37850">MFTQIIKIDKYNTDITVKKAGEIIRAGGLVIFPTETVYGIGANALNENSASKIYNAKGRPSDNPLIVHISDEKDIYTLGVNIDNRIEKIISAFWPGPLTLILNKSSNVPYRTTGGLDTVAVRMPSNIIANKIIKESGVPIAAPSANISGRPSITSEEFIKEEFEGKVDMIILDNNSSIGIESTVIDTTGDNIIILRPGFVTKSDIERVINEEVYIDTNLKDNTTKPKSPGMKYKHYSPNCEVYIVDGDNKIEKIYDLIKKDNLSNKKSVVIAKEEYQSLFNNFISLGKDDVTVAKNIFKVLRQLDKENFDKAYFINMSDTELEFSIMDRMKKASGYKII</sequence>
<gene>
    <name evidence="16" type="ORF">HMPREF9629_00554</name>
</gene>
<feature type="binding site" evidence="14">
    <location>
        <position position="118"/>
    </location>
    <ligand>
        <name>ATP</name>
        <dbReference type="ChEBI" id="CHEBI:30616"/>
    </ligand>
</feature>
<evidence type="ECO:0000259" key="15">
    <source>
        <dbReference type="PROSITE" id="PS51163"/>
    </source>
</evidence>
<feature type="binding site" evidence="14">
    <location>
        <position position="122"/>
    </location>
    <ligand>
        <name>L-threonine</name>
        <dbReference type="ChEBI" id="CHEBI:57926"/>
    </ligand>
</feature>
<comment type="caution">
    <text evidence="16">The sequence shown here is derived from an EMBL/GenBank/DDBJ whole genome shotgun (WGS) entry which is preliminary data.</text>
</comment>
<evidence type="ECO:0000256" key="9">
    <source>
        <dbReference type="ARBA" id="ARBA00022741"/>
    </source>
</evidence>
<feature type="binding site" evidence="14">
    <location>
        <position position="142"/>
    </location>
    <ligand>
        <name>L-threonine</name>
        <dbReference type="ChEBI" id="CHEBI:57926"/>
    </ligand>
</feature>